<reference evidence="1" key="1">
    <citation type="submission" date="2021-06" db="EMBL/GenBank/DDBJ databases">
        <authorList>
            <person name="Kallberg Y."/>
            <person name="Tangrot J."/>
            <person name="Rosling A."/>
        </authorList>
    </citation>
    <scope>NUCLEOTIDE SEQUENCE</scope>
    <source>
        <strain evidence="1">BR232B</strain>
    </source>
</reference>
<evidence type="ECO:0000313" key="1">
    <source>
        <dbReference type="EMBL" id="CAG8659904.1"/>
    </source>
</evidence>
<comment type="caution">
    <text evidence="1">The sequence shown here is derived from an EMBL/GenBank/DDBJ whole genome shotgun (WGS) entry which is preliminary data.</text>
</comment>
<sequence length="85" mass="9627">SVDSCALVEQLSTPPQKYEMVQLDQKPELGNLKVTEPPQLDQIPESQRLLSTRIIKQEAEIREDKEALEGHHMNLATTGNLYRGK</sequence>
<feature type="non-terminal residue" evidence="1">
    <location>
        <position position="1"/>
    </location>
</feature>
<accession>A0A9N9E659</accession>
<proteinExistence type="predicted"/>
<feature type="non-terminal residue" evidence="1">
    <location>
        <position position="85"/>
    </location>
</feature>
<protein>
    <submittedName>
        <fullName evidence="1">4507_t:CDS:1</fullName>
    </submittedName>
</protein>
<dbReference type="AlphaFoldDB" id="A0A9N9E659"/>
<name>A0A9N9E659_9GLOM</name>
<gene>
    <name evidence="1" type="ORF">PBRASI_LOCUS10727</name>
</gene>
<keyword evidence="2" id="KW-1185">Reference proteome</keyword>
<evidence type="ECO:0000313" key="2">
    <source>
        <dbReference type="Proteomes" id="UP000789739"/>
    </source>
</evidence>
<organism evidence="1 2">
    <name type="scientific">Paraglomus brasilianum</name>
    <dbReference type="NCBI Taxonomy" id="144538"/>
    <lineage>
        <taxon>Eukaryota</taxon>
        <taxon>Fungi</taxon>
        <taxon>Fungi incertae sedis</taxon>
        <taxon>Mucoromycota</taxon>
        <taxon>Glomeromycotina</taxon>
        <taxon>Glomeromycetes</taxon>
        <taxon>Paraglomerales</taxon>
        <taxon>Paraglomeraceae</taxon>
        <taxon>Paraglomus</taxon>
    </lineage>
</organism>
<dbReference type="Proteomes" id="UP000789739">
    <property type="component" value="Unassembled WGS sequence"/>
</dbReference>
<dbReference type="EMBL" id="CAJVPI010003565">
    <property type="protein sequence ID" value="CAG8659904.1"/>
    <property type="molecule type" value="Genomic_DNA"/>
</dbReference>